<reference evidence="4" key="1">
    <citation type="submission" date="2015-07" db="EMBL/GenBank/DDBJ databases">
        <authorList>
            <person name="Teixeira M.M."/>
            <person name="Souza R.C."/>
            <person name="Almeida L.G."/>
            <person name="Vicente V.A."/>
            <person name="de Hoog S."/>
            <person name="Bocca A.L."/>
            <person name="de Almeida S.R."/>
            <person name="Vasconcelos A.T."/>
            <person name="Felipe M.S."/>
        </authorList>
    </citation>
    <scope>NUCLEOTIDE SEQUENCE [LARGE SCALE GENOMIC DNA]</scope>
    <source>
        <strain evidence="4">KSF</strain>
    </source>
</reference>
<dbReference type="EMBL" id="LGRB01000014">
    <property type="protein sequence ID" value="OCT46890.1"/>
    <property type="molecule type" value="Genomic_DNA"/>
</dbReference>
<comment type="caution">
    <text evidence="3">The sequence shown here is derived from an EMBL/GenBank/DDBJ whole genome shotgun (WGS) entry which is preliminary data.</text>
</comment>
<organism evidence="3 4">
    <name type="scientific">Cladophialophora carrionii</name>
    <dbReference type="NCBI Taxonomy" id="86049"/>
    <lineage>
        <taxon>Eukaryota</taxon>
        <taxon>Fungi</taxon>
        <taxon>Dikarya</taxon>
        <taxon>Ascomycota</taxon>
        <taxon>Pezizomycotina</taxon>
        <taxon>Eurotiomycetes</taxon>
        <taxon>Chaetothyriomycetidae</taxon>
        <taxon>Chaetothyriales</taxon>
        <taxon>Herpotrichiellaceae</taxon>
        <taxon>Cladophialophora</taxon>
    </lineage>
</organism>
<evidence type="ECO:0000313" key="4">
    <source>
        <dbReference type="Proteomes" id="UP000094526"/>
    </source>
</evidence>
<dbReference type="VEuPathDB" id="FungiDB:CLCR_02696"/>
<name>A0A1C1CEC4_9EURO</name>
<feature type="region of interest" description="Disordered" evidence="1">
    <location>
        <begin position="1"/>
        <end position="45"/>
    </location>
</feature>
<evidence type="ECO:0000256" key="1">
    <source>
        <dbReference type="SAM" id="MobiDB-lite"/>
    </source>
</evidence>
<dbReference type="Proteomes" id="UP000094526">
    <property type="component" value="Unassembled WGS sequence"/>
</dbReference>
<keyword evidence="2" id="KW-1133">Transmembrane helix</keyword>
<sequence length="76" mass="8400">MSVGGKHSPSFHAELINQANNHDDDELDKGHRDQTSHEALGGNGRGLKNLLMMWNVLIVMCICAFPCLGAMNEYNM</sequence>
<keyword evidence="4" id="KW-1185">Reference proteome</keyword>
<keyword evidence="2" id="KW-0812">Transmembrane</keyword>
<evidence type="ECO:0000256" key="2">
    <source>
        <dbReference type="SAM" id="Phobius"/>
    </source>
</evidence>
<evidence type="ECO:0000313" key="3">
    <source>
        <dbReference type="EMBL" id="OCT46890.1"/>
    </source>
</evidence>
<dbReference type="AlphaFoldDB" id="A0A1C1CEC4"/>
<keyword evidence="2" id="KW-0472">Membrane</keyword>
<feature type="transmembrane region" description="Helical" evidence="2">
    <location>
        <begin position="51"/>
        <end position="71"/>
    </location>
</feature>
<gene>
    <name evidence="3" type="ORF">CLCR_02696</name>
</gene>
<proteinExistence type="predicted"/>
<protein>
    <submittedName>
        <fullName evidence="3">Uncharacterized protein</fullName>
    </submittedName>
</protein>
<accession>A0A1C1CEC4</accession>